<evidence type="ECO:0000259" key="4">
    <source>
        <dbReference type="PROSITE" id="PS01031"/>
    </source>
</evidence>
<keyword evidence="6" id="KW-1185">Reference proteome</keyword>
<gene>
    <name evidence="5" type="ORF">F3Y22_tig00110223pilonHSYRG00074</name>
</gene>
<comment type="caution">
    <text evidence="5">The sequence shown here is derived from an EMBL/GenBank/DDBJ whole genome shotgun (WGS) entry which is preliminary data.</text>
</comment>
<dbReference type="AlphaFoldDB" id="A0A6A3B7J8"/>
<reference evidence="5" key="1">
    <citation type="submission" date="2019-09" db="EMBL/GenBank/DDBJ databases">
        <title>Draft genome information of white flower Hibiscus syriacus.</title>
        <authorList>
            <person name="Kim Y.-M."/>
        </authorList>
    </citation>
    <scope>NUCLEOTIDE SEQUENCE [LARGE SCALE GENOMIC DNA]</scope>
    <source>
        <strain evidence="5">YM2019G1</strain>
    </source>
</reference>
<name>A0A6A3B7J8_HIBSY</name>
<protein>
    <submittedName>
        <fullName evidence="5">Small heat shock protein</fullName>
    </submittedName>
</protein>
<dbReference type="GO" id="GO:0009408">
    <property type="term" value="P:response to heat"/>
    <property type="evidence" value="ECO:0007669"/>
    <property type="project" value="InterPro"/>
</dbReference>
<comment type="similarity">
    <text evidence="2 3">Belongs to the small heat shock protein (HSP20) family.</text>
</comment>
<dbReference type="Proteomes" id="UP000436088">
    <property type="component" value="Unassembled WGS sequence"/>
</dbReference>
<dbReference type="CDD" id="cd06464">
    <property type="entry name" value="ACD_sHsps-like"/>
    <property type="match status" value="1"/>
</dbReference>
<evidence type="ECO:0000256" key="1">
    <source>
        <dbReference type="ARBA" id="ARBA00023016"/>
    </source>
</evidence>
<proteinExistence type="inferred from homology"/>
<dbReference type="Pfam" id="PF00011">
    <property type="entry name" value="HSP20"/>
    <property type="match status" value="1"/>
</dbReference>
<dbReference type="PANTHER" id="PTHR46733:SF4">
    <property type="entry name" value="HEAT SHOCK PROTEIN 21, CHLOROPLASTIC"/>
    <property type="match status" value="1"/>
</dbReference>
<dbReference type="EMBL" id="VEPZ02000885">
    <property type="protein sequence ID" value="KAE8712816.1"/>
    <property type="molecule type" value="Genomic_DNA"/>
</dbReference>
<dbReference type="SUPFAM" id="SSF49764">
    <property type="entry name" value="HSP20-like chaperones"/>
    <property type="match status" value="1"/>
</dbReference>
<evidence type="ECO:0000313" key="6">
    <source>
        <dbReference type="Proteomes" id="UP000436088"/>
    </source>
</evidence>
<evidence type="ECO:0000256" key="2">
    <source>
        <dbReference type="PROSITE-ProRule" id="PRU00285"/>
    </source>
</evidence>
<dbReference type="InterPro" id="IPR044587">
    <property type="entry name" value="HSP21-like"/>
</dbReference>
<dbReference type="PANTHER" id="PTHR46733">
    <property type="entry name" value="26.5 KDA HEAT SHOCK PROTEIN, MITOCHONDRIAL"/>
    <property type="match status" value="1"/>
</dbReference>
<keyword evidence="1 5" id="KW-0346">Stress response</keyword>
<dbReference type="PROSITE" id="PS01031">
    <property type="entry name" value="SHSP"/>
    <property type="match status" value="1"/>
</dbReference>
<dbReference type="InterPro" id="IPR008978">
    <property type="entry name" value="HSP20-like_chaperone"/>
</dbReference>
<sequence>MASTLSCSASQLVTNRANLPDSTKAITPCSVSLPNKNSSSSRLFVVRAHATGHHSKDTSVDVHVNKDNKGQGTAVEKRPKRLAMHVSPFGLLDPLSPMRSMRQMLDTMNRIFEDSVIFRSTGRRGEVRATWDIKDDEHEIKVRFDIPGLEKDYVKVSVEDDVLVIKGEHKKEGNSDE</sequence>
<organism evidence="5 6">
    <name type="scientific">Hibiscus syriacus</name>
    <name type="common">Rose of Sharon</name>
    <dbReference type="NCBI Taxonomy" id="106335"/>
    <lineage>
        <taxon>Eukaryota</taxon>
        <taxon>Viridiplantae</taxon>
        <taxon>Streptophyta</taxon>
        <taxon>Embryophyta</taxon>
        <taxon>Tracheophyta</taxon>
        <taxon>Spermatophyta</taxon>
        <taxon>Magnoliopsida</taxon>
        <taxon>eudicotyledons</taxon>
        <taxon>Gunneridae</taxon>
        <taxon>Pentapetalae</taxon>
        <taxon>rosids</taxon>
        <taxon>malvids</taxon>
        <taxon>Malvales</taxon>
        <taxon>Malvaceae</taxon>
        <taxon>Malvoideae</taxon>
        <taxon>Hibiscus</taxon>
    </lineage>
</organism>
<dbReference type="Gene3D" id="2.60.40.790">
    <property type="match status" value="1"/>
</dbReference>
<feature type="domain" description="SHSP" evidence="4">
    <location>
        <begin position="122"/>
        <end position="177"/>
    </location>
</feature>
<accession>A0A6A3B7J8</accession>
<evidence type="ECO:0000313" key="5">
    <source>
        <dbReference type="EMBL" id="KAE8712816.1"/>
    </source>
</evidence>
<dbReference type="InterPro" id="IPR002068">
    <property type="entry name" value="A-crystallin/Hsp20_dom"/>
</dbReference>
<evidence type="ECO:0000256" key="3">
    <source>
        <dbReference type="RuleBase" id="RU003616"/>
    </source>
</evidence>